<evidence type="ECO:0000256" key="1">
    <source>
        <dbReference type="SAM" id="MobiDB-lite"/>
    </source>
</evidence>
<accession>A0A1I2KPI1</accession>
<gene>
    <name evidence="2" type="ORF">SAMN05216251_12478</name>
</gene>
<protein>
    <submittedName>
        <fullName evidence="2">Uncharacterized protein</fullName>
    </submittedName>
</protein>
<proteinExistence type="predicted"/>
<dbReference type="STRING" id="380248.SAMN05216251_12478"/>
<feature type="region of interest" description="Disordered" evidence="1">
    <location>
        <begin position="28"/>
        <end position="71"/>
    </location>
</feature>
<dbReference type="Proteomes" id="UP000199323">
    <property type="component" value="Unassembled WGS sequence"/>
</dbReference>
<feature type="compositionally biased region" description="Basic and acidic residues" evidence="1">
    <location>
        <begin position="62"/>
        <end position="71"/>
    </location>
</feature>
<dbReference type="AlphaFoldDB" id="A0A1I2KPI1"/>
<sequence>MRIGDDLDAGDAAVLNREGDGGEIAVALDAGGGRAVEPDRGDQPVGPVGAGEQGGDGGGAADRGESGRREAAAIGAEAARIAVTTLTTTPTRVALIRLMAYDRAAYGLLTAALAEVA</sequence>
<evidence type="ECO:0000313" key="3">
    <source>
        <dbReference type="Proteomes" id="UP000199323"/>
    </source>
</evidence>
<reference evidence="2 3" key="1">
    <citation type="submission" date="2016-10" db="EMBL/GenBank/DDBJ databases">
        <authorList>
            <person name="de Groot N.N."/>
        </authorList>
    </citation>
    <scope>NUCLEOTIDE SEQUENCE [LARGE SCALE GENOMIC DNA]</scope>
    <source>
        <strain evidence="2 3">CGMCC 4.3510</strain>
    </source>
</reference>
<evidence type="ECO:0000313" key="2">
    <source>
        <dbReference type="EMBL" id="SFF68855.1"/>
    </source>
</evidence>
<feature type="compositionally biased region" description="Gly residues" evidence="1">
    <location>
        <begin position="48"/>
        <end position="61"/>
    </location>
</feature>
<organism evidence="2 3">
    <name type="scientific">Actinacidiphila alni</name>
    <dbReference type="NCBI Taxonomy" id="380248"/>
    <lineage>
        <taxon>Bacteria</taxon>
        <taxon>Bacillati</taxon>
        <taxon>Actinomycetota</taxon>
        <taxon>Actinomycetes</taxon>
        <taxon>Kitasatosporales</taxon>
        <taxon>Streptomycetaceae</taxon>
        <taxon>Actinacidiphila</taxon>
    </lineage>
</organism>
<dbReference type="EMBL" id="FONG01000024">
    <property type="protein sequence ID" value="SFF68855.1"/>
    <property type="molecule type" value="Genomic_DNA"/>
</dbReference>
<keyword evidence="3" id="KW-1185">Reference proteome</keyword>
<name>A0A1I2KPI1_9ACTN</name>